<accession>A0ABD3F252</accession>
<keyword evidence="3" id="KW-1185">Reference proteome</keyword>
<sequence length="150" mass="16726">MRNMELVKKLLLYAKLVVVLVGRVVVQLLRIGAASFAGVTCYLLGTPRVDLLNGDKHFLETESIHDAGQKDLAGEWVAVSDEDNWEPGGRDLLDENEKRSRQASLSSTEDELIEFSDGEERAALTSTFHLAKQKDERTQRTLSLLNQTAL</sequence>
<reference evidence="2 3" key="1">
    <citation type="submission" date="2024-09" db="EMBL/GenBank/DDBJ databases">
        <title>Genome sequencing and assembly of Phytophthora oleae, isolate VK10A, causative agent of rot of olive drupes.</title>
        <authorList>
            <person name="Conti Taguali S."/>
            <person name="Riolo M."/>
            <person name="La Spada F."/>
            <person name="Cacciola S.O."/>
            <person name="Dionisio G."/>
        </authorList>
    </citation>
    <scope>NUCLEOTIDE SEQUENCE [LARGE SCALE GENOMIC DNA]</scope>
    <source>
        <strain evidence="2 3">VK10A</strain>
    </source>
</reference>
<evidence type="ECO:0000313" key="3">
    <source>
        <dbReference type="Proteomes" id="UP001632037"/>
    </source>
</evidence>
<dbReference type="AlphaFoldDB" id="A0ABD3F252"/>
<gene>
    <name evidence="2" type="ORF">V7S43_015546</name>
</gene>
<proteinExistence type="predicted"/>
<evidence type="ECO:0000256" key="1">
    <source>
        <dbReference type="SAM" id="MobiDB-lite"/>
    </source>
</evidence>
<feature type="region of interest" description="Disordered" evidence="1">
    <location>
        <begin position="82"/>
        <end position="112"/>
    </location>
</feature>
<evidence type="ECO:0000313" key="2">
    <source>
        <dbReference type="EMBL" id="KAL3659559.1"/>
    </source>
</evidence>
<feature type="compositionally biased region" description="Basic and acidic residues" evidence="1">
    <location>
        <begin position="88"/>
        <end position="100"/>
    </location>
</feature>
<dbReference type="EMBL" id="JBIMZQ010000046">
    <property type="protein sequence ID" value="KAL3659559.1"/>
    <property type="molecule type" value="Genomic_DNA"/>
</dbReference>
<comment type="caution">
    <text evidence="2">The sequence shown here is derived from an EMBL/GenBank/DDBJ whole genome shotgun (WGS) entry which is preliminary data.</text>
</comment>
<dbReference type="Proteomes" id="UP001632037">
    <property type="component" value="Unassembled WGS sequence"/>
</dbReference>
<evidence type="ECO:0008006" key="4">
    <source>
        <dbReference type="Google" id="ProtNLM"/>
    </source>
</evidence>
<name>A0ABD3F252_9STRA</name>
<protein>
    <recommendedName>
        <fullName evidence="4">RxLR effector protein</fullName>
    </recommendedName>
</protein>
<organism evidence="2 3">
    <name type="scientific">Phytophthora oleae</name>
    <dbReference type="NCBI Taxonomy" id="2107226"/>
    <lineage>
        <taxon>Eukaryota</taxon>
        <taxon>Sar</taxon>
        <taxon>Stramenopiles</taxon>
        <taxon>Oomycota</taxon>
        <taxon>Peronosporomycetes</taxon>
        <taxon>Peronosporales</taxon>
        <taxon>Peronosporaceae</taxon>
        <taxon>Phytophthora</taxon>
    </lineage>
</organism>